<dbReference type="Proteomes" id="UP001603857">
    <property type="component" value="Unassembled WGS sequence"/>
</dbReference>
<name>A0ABD1LVT2_9FABA</name>
<sequence>MKHLTIFTENNNLDPAITSEESTTGGVYLEVATDTAVAEANHDWGDNAPGHVSSGLRPSYHYRYTTSITCSYVEHIDRVGVSDKFD</sequence>
<comment type="caution">
    <text evidence="1">The sequence shown here is derived from an EMBL/GenBank/DDBJ whole genome shotgun (WGS) entry which is preliminary data.</text>
</comment>
<accession>A0ABD1LVT2</accession>
<evidence type="ECO:0000313" key="1">
    <source>
        <dbReference type="EMBL" id="KAL2327626.1"/>
    </source>
</evidence>
<organism evidence="1 2">
    <name type="scientific">Flemingia macrophylla</name>
    <dbReference type="NCBI Taxonomy" id="520843"/>
    <lineage>
        <taxon>Eukaryota</taxon>
        <taxon>Viridiplantae</taxon>
        <taxon>Streptophyta</taxon>
        <taxon>Embryophyta</taxon>
        <taxon>Tracheophyta</taxon>
        <taxon>Spermatophyta</taxon>
        <taxon>Magnoliopsida</taxon>
        <taxon>eudicotyledons</taxon>
        <taxon>Gunneridae</taxon>
        <taxon>Pentapetalae</taxon>
        <taxon>rosids</taxon>
        <taxon>fabids</taxon>
        <taxon>Fabales</taxon>
        <taxon>Fabaceae</taxon>
        <taxon>Papilionoideae</taxon>
        <taxon>50 kb inversion clade</taxon>
        <taxon>NPAAA clade</taxon>
        <taxon>indigoferoid/millettioid clade</taxon>
        <taxon>Phaseoleae</taxon>
        <taxon>Flemingia</taxon>
    </lineage>
</organism>
<gene>
    <name evidence="1" type="ORF">Fmac_021053</name>
</gene>
<proteinExistence type="predicted"/>
<keyword evidence="2" id="KW-1185">Reference proteome</keyword>
<evidence type="ECO:0000313" key="2">
    <source>
        <dbReference type="Proteomes" id="UP001603857"/>
    </source>
</evidence>
<reference evidence="1 2" key="1">
    <citation type="submission" date="2024-08" db="EMBL/GenBank/DDBJ databases">
        <title>Insights into the chromosomal genome structure of Flemingia macrophylla.</title>
        <authorList>
            <person name="Ding Y."/>
            <person name="Zhao Y."/>
            <person name="Bi W."/>
            <person name="Wu M."/>
            <person name="Zhao G."/>
            <person name="Gong Y."/>
            <person name="Li W."/>
            <person name="Zhang P."/>
        </authorList>
    </citation>
    <scope>NUCLEOTIDE SEQUENCE [LARGE SCALE GENOMIC DNA]</scope>
    <source>
        <strain evidence="1">DYQJB</strain>
        <tissue evidence="1">Leaf</tissue>
    </source>
</reference>
<dbReference type="EMBL" id="JBGMDY010000007">
    <property type="protein sequence ID" value="KAL2327626.1"/>
    <property type="molecule type" value="Genomic_DNA"/>
</dbReference>
<protein>
    <submittedName>
        <fullName evidence="1">Uncharacterized protein</fullName>
    </submittedName>
</protein>
<dbReference type="AlphaFoldDB" id="A0ABD1LVT2"/>